<proteinExistence type="predicted"/>
<reference evidence="2" key="1">
    <citation type="submission" date="2008-08" db="EMBL/GenBank/DDBJ databases">
        <title>Complete sequence of Vibrio fischeri strain MJ11.</title>
        <authorList>
            <person name="Mandel M.J."/>
            <person name="Stabb E.V."/>
            <person name="Ruby E.G."/>
            <person name="Ferriera S."/>
            <person name="Johnson J."/>
            <person name="Kravitz S."/>
            <person name="Beeson K."/>
            <person name="Sutton G."/>
            <person name="Rogers Y.-H."/>
            <person name="Friedman R."/>
            <person name="Frazier M."/>
            <person name="Venter J.C."/>
        </authorList>
    </citation>
    <scope>NUCLEOTIDE SEQUENCE [LARGE SCALE GENOMIC DNA]</scope>
    <source>
        <strain evidence="2">MJ11</strain>
    </source>
</reference>
<gene>
    <name evidence="1" type="ordered locus">VFMJ11_0270</name>
</gene>
<protein>
    <submittedName>
        <fullName evidence="1">Uncharacterized protein</fullName>
    </submittedName>
</protein>
<organism evidence="1 2">
    <name type="scientific">Aliivibrio fischeri (strain MJ11)</name>
    <name type="common">Vibrio fischeri</name>
    <dbReference type="NCBI Taxonomy" id="388396"/>
    <lineage>
        <taxon>Bacteria</taxon>
        <taxon>Pseudomonadati</taxon>
        <taxon>Pseudomonadota</taxon>
        <taxon>Gammaproteobacteria</taxon>
        <taxon>Vibrionales</taxon>
        <taxon>Vibrionaceae</taxon>
        <taxon>Aliivibrio</taxon>
    </lineage>
</organism>
<reference evidence="1 2" key="2">
    <citation type="journal article" date="2009" name="Nature">
        <title>A single regulatory gene is sufficient to alter bacterial host range.</title>
        <authorList>
            <person name="Mandel M.J."/>
            <person name="Wollenberg M.S."/>
            <person name="Stabb E.V."/>
            <person name="Visick K.L."/>
            <person name="Ruby E.G."/>
        </authorList>
    </citation>
    <scope>NUCLEOTIDE SEQUENCE [LARGE SCALE GENOMIC DNA]</scope>
    <source>
        <strain evidence="1 2">MJ11</strain>
    </source>
</reference>
<dbReference type="KEGG" id="vfm:VFMJ11_0270"/>
<name>B5FGG0_ALIFM</name>
<accession>B5FGG0</accession>
<dbReference type="Proteomes" id="UP000001857">
    <property type="component" value="Chromosome I"/>
</dbReference>
<evidence type="ECO:0000313" key="2">
    <source>
        <dbReference type="Proteomes" id="UP000001857"/>
    </source>
</evidence>
<dbReference type="HOGENOM" id="CLU_2276279_0_0_6"/>
<sequence>MMQILWISVTARILIPRSGALRVVVIQRSLITVVITNELADKDTSTSSAPTAIPKRRLTSETKLLSAPCCNNICPAFATKRDISLCFSSMFIRNDSLNKNLF</sequence>
<dbReference type="EMBL" id="CP001139">
    <property type="protein sequence ID" value="ACH65018.1"/>
    <property type="molecule type" value="Genomic_DNA"/>
</dbReference>
<evidence type="ECO:0000313" key="1">
    <source>
        <dbReference type="EMBL" id="ACH65018.1"/>
    </source>
</evidence>
<dbReference type="AlphaFoldDB" id="B5FGG0"/>